<comment type="similarity">
    <text evidence="4 11">Belongs to the TPP enzyme family.</text>
</comment>
<dbReference type="InterPro" id="IPR029061">
    <property type="entry name" value="THDP-binding"/>
</dbReference>
<dbReference type="PROSITE" id="PS00187">
    <property type="entry name" value="TPP_ENZYMES"/>
    <property type="match status" value="1"/>
</dbReference>
<dbReference type="SUPFAM" id="SSF52467">
    <property type="entry name" value="DHS-like NAD/FAD-binding domain"/>
    <property type="match status" value="1"/>
</dbReference>
<dbReference type="PANTHER" id="PTHR43452:SF30">
    <property type="entry name" value="PYRUVATE DECARBOXYLASE ISOZYME 1-RELATED"/>
    <property type="match status" value="1"/>
</dbReference>
<proteinExistence type="inferred from homology"/>
<dbReference type="AlphaFoldDB" id="A0AAU8JQI3"/>
<comment type="cofactor">
    <cofactor evidence="1">
        <name>a metal cation</name>
        <dbReference type="ChEBI" id="CHEBI:25213"/>
    </cofactor>
</comment>
<dbReference type="Pfam" id="PF02775">
    <property type="entry name" value="TPP_enzyme_C"/>
    <property type="match status" value="1"/>
</dbReference>
<accession>A0AAU8JQI3</accession>
<evidence type="ECO:0000256" key="7">
    <source>
        <dbReference type="ARBA" id="ARBA00022793"/>
    </source>
</evidence>
<comment type="function">
    <text evidence="3">Decarboxylates branched-chain and aromatic alpha-keto acids to aldehydes.</text>
</comment>
<dbReference type="RefSeq" id="WP_354638529.1">
    <property type="nucleotide sequence ID" value="NZ_CP159872.1"/>
</dbReference>
<evidence type="ECO:0000259" key="14">
    <source>
        <dbReference type="Pfam" id="PF02776"/>
    </source>
</evidence>
<dbReference type="Pfam" id="PF00205">
    <property type="entry name" value="TPP_enzyme_M"/>
    <property type="match status" value="1"/>
</dbReference>
<dbReference type="InterPro" id="IPR000399">
    <property type="entry name" value="TPP-bd_CS"/>
</dbReference>
<keyword evidence="6" id="KW-0479">Metal-binding</keyword>
<dbReference type="InterPro" id="IPR012000">
    <property type="entry name" value="Thiamin_PyroP_enz_cen_dom"/>
</dbReference>
<name>A0AAU8JQI3_9ACTN</name>
<evidence type="ECO:0000259" key="12">
    <source>
        <dbReference type="Pfam" id="PF00205"/>
    </source>
</evidence>
<sequence>MSGDDEWTVARYLATRLEQVGIRYLFGVPGDFLGPFLTIMQATTGVRWIGTPTEMGGGYAADAYARVRAADVAPGGREAGVGAVAVTYGVGAFSLLNSVGGAYVEDVPLIAINAAPSYEQWLNQQAVGLLTSHMSPRRESNLDVYRQVTVDAQVLSNPGLAPSQIDGAITACLTERKPVYLEVMEDLWHAPCAPPKGELRAHERPFTQRNQQMLDKAVAAAVELIRTFGTPIVWAGEELVRYRLEDELLEFVQATRMQFCTTVGAKSVVSERHPLFAGVYNGKASLPEIRRTFKNAGCRIGLGTWSTSKNLGGDQAIGDDWIVAARDGVSVGARYFPEVQLGRFIPALRTALAGQTFPDDHFALAHAAGLDVPASRAEFLDSLSGDRYPEELTYDSFFQHVNSFLEERATGGDPDAPSPFTVVSDAAFALLGSMNLRITERAGFLAQNSWLSIGYSVGAATGVALGRQEPMKRPLVFVGDGSFQEICQELSTQVRHHLRPVVFVLDNEGFYGIEQMLVSPCYYRERPSDGADFYNVLHPWRYEKLAEVFGTEKDRMHGFELATHAELDALLRDIADPGNDINHAPILARVRLSRHDYPRALQYKIDENCP</sequence>
<evidence type="ECO:0000256" key="8">
    <source>
        <dbReference type="ARBA" id="ARBA00022842"/>
    </source>
</evidence>
<keyword evidence="9 11" id="KW-0786">Thiamine pyrophosphate</keyword>
<dbReference type="GO" id="GO:0030976">
    <property type="term" value="F:thiamine pyrophosphate binding"/>
    <property type="evidence" value="ECO:0007669"/>
    <property type="project" value="InterPro"/>
</dbReference>
<evidence type="ECO:0000256" key="2">
    <source>
        <dbReference type="ARBA" id="ARBA00001964"/>
    </source>
</evidence>
<evidence type="ECO:0000256" key="5">
    <source>
        <dbReference type="ARBA" id="ARBA00020054"/>
    </source>
</evidence>
<evidence type="ECO:0000256" key="1">
    <source>
        <dbReference type="ARBA" id="ARBA00001920"/>
    </source>
</evidence>
<evidence type="ECO:0000256" key="4">
    <source>
        <dbReference type="ARBA" id="ARBA00007812"/>
    </source>
</evidence>
<dbReference type="PANTHER" id="PTHR43452">
    <property type="entry name" value="PYRUVATE DECARBOXYLASE"/>
    <property type="match status" value="1"/>
</dbReference>
<dbReference type="GO" id="GO:0005829">
    <property type="term" value="C:cytosol"/>
    <property type="evidence" value="ECO:0007669"/>
    <property type="project" value="TreeGrafter"/>
</dbReference>
<dbReference type="GO" id="GO:0004737">
    <property type="term" value="F:pyruvate decarboxylase activity"/>
    <property type="evidence" value="ECO:0007669"/>
    <property type="project" value="TreeGrafter"/>
</dbReference>
<dbReference type="CDD" id="cd07038">
    <property type="entry name" value="TPP_PYR_PDC_IPDC_like"/>
    <property type="match status" value="1"/>
</dbReference>
<comment type="cofactor">
    <cofactor evidence="2">
        <name>thiamine diphosphate</name>
        <dbReference type="ChEBI" id="CHEBI:58937"/>
    </cofactor>
</comment>
<dbReference type="Pfam" id="PF02776">
    <property type="entry name" value="TPP_enzyme_N"/>
    <property type="match status" value="1"/>
</dbReference>
<dbReference type="GO" id="GO:0000287">
    <property type="term" value="F:magnesium ion binding"/>
    <property type="evidence" value="ECO:0007669"/>
    <property type="project" value="InterPro"/>
</dbReference>
<reference evidence="15" key="1">
    <citation type="submission" date="2024-06" db="EMBL/GenBank/DDBJ databases">
        <title>The genome sequences of Kitasatospora sp. strain HUAS MG31.</title>
        <authorList>
            <person name="Mo P."/>
        </authorList>
    </citation>
    <scope>NUCLEOTIDE SEQUENCE</scope>
    <source>
        <strain evidence="15">HUAS MG31</strain>
    </source>
</reference>
<keyword evidence="10" id="KW-0456">Lyase</keyword>
<evidence type="ECO:0000313" key="15">
    <source>
        <dbReference type="EMBL" id="XCM78552.1"/>
    </source>
</evidence>
<dbReference type="InterPro" id="IPR012001">
    <property type="entry name" value="Thiamin_PyroP_enz_TPP-bd_dom"/>
</dbReference>
<dbReference type="SUPFAM" id="SSF52518">
    <property type="entry name" value="Thiamin diphosphate-binding fold (THDP-binding)"/>
    <property type="match status" value="2"/>
</dbReference>
<evidence type="ECO:0000259" key="13">
    <source>
        <dbReference type="Pfam" id="PF02775"/>
    </source>
</evidence>
<keyword evidence="7" id="KW-0210">Decarboxylase</keyword>
<keyword evidence="8" id="KW-0460">Magnesium</keyword>
<evidence type="ECO:0000256" key="11">
    <source>
        <dbReference type="RuleBase" id="RU362132"/>
    </source>
</evidence>
<dbReference type="EMBL" id="CP159872">
    <property type="protein sequence ID" value="XCM78552.1"/>
    <property type="molecule type" value="Genomic_DNA"/>
</dbReference>
<dbReference type="InterPro" id="IPR011766">
    <property type="entry name" value="TPP_enzyme_TPP-bd"/>
</dbReference>
<dbReference type="GO" id="GO:0000949">
    <property type="term" value="P:aromatic amino acid family catabolic process to alcohol via Ehrlich pathway"/>
    <property type="evidence" value="ECO:0007669"/>
    <property type="project" value="TreeGrafter"/>
</dbReference>
<protein>
    <recommendedName>
        <fullName evidence="5">Alpha-keto-acid decarboxylase</fullName>
    </recommendedName>
</protein>
<feature type="domain" description="Thiamine pyrophosphate enzyme central" evidence="12">
    <location>
        <begin position="218"/>
        <end position="341"/>
    </location>
</feature>
<evidence type="ECO:0000256" key="6">
    <source>
        <dbReference type="ARBA" id="ARBA00022723"/>
    </source>
</evidence>
<dbReference type="Gene3D" id="3.40.50.970">
    <property type="match status" value="2"/>
</dbReference>
<dbReference type="InterPro" id="IPR012110">
    <property type="entry name" value="PDC/IPDC-like"/>
</dbReference>
<evidence type="ECO:0000256" key="9">
    <source>
        <dbReference type="ARBA" id="ARBA00023052"/>
    </source>
</evidence>
<dbReference type="KEGG" id="kcm:ABWK59_06240"/>
<dbReference type="InterPro" id="IPR029035">
    <property type="entry name" value="DHS-like_NAD/FAD-binding_dom"/>
</dbReference>
<evidence type="ECO:0000256" key="3">
    <source>
        <dbReference type="ARBA" id="ARBA00002938"/>
    </source>
</evidence>
<dbReference type="InterPro" id="IPR047213">
    <property type="entry name" value="TPP_PYR_PDC_IPDC-like"/>
</dbReference>
<gene>
    <name evidence="15" type="ORF">ABWK59_06240</name>
</gene>
<organism evidence="15">
    <name type="scientific">Kitasatospora camelliae</name>
    <dbReference type="NCBI Taxonomy" id="3156397"/>
    <lineage>
        <taxon>Bacteria</taxon>
        <taxon>Bacillati</taxon>
        <taxon>Actinomycetota</taxon>
        <taxon>Actinomycetes</taxon>
        <taxon>Kitasatosporales</taxon>
        <taxon>Streptomycetaceae</taxon>
        <taxon>Kitasatospora</taxon>
    </lineage>
</organism>
<feature type="domain" description="Thiamine pyrophosphate enzyme N-terminal TPP-binding" evidence="14">
    <location>
        <begin position="8"/>
        <end position="122"/>
    </location>
</feature>
<feature type="domain" description="Thiamine pyrophosphate enzyme TPP-binding" evidence="13">
    <location>
        <begin position="436"/>
        <end position="554"/>
    </location>
</feature>
<dbReference type="Gene3D" id="3.40.50.1220">
    <property type="entry name" value="TPP-binding domain"/>
    <property type="match status" value="1"/>
</dbReference>
<evidence type="ECO:0000256" key="10">
    <source>
        <dbReference type="ARBA" id="ARBA00023239"/>
    </source>
</evidence>